<evidence type="ECO:0000256" key="7">
    <source>
        <dbReference type="ARBA" id="ARBA00022795"/>
    </source>
</evidence>
<dbReference type="InterPro" id="IPR006136">
    <property type="entry name" value="FlhB"/>
</dbReference>
<keyword evidence="5 13" id="KW-1003">Cell membrane</keyword>
<evidence type="ECO:0000256" key="12">
    <source>
        <dbReference type="ARBA" id="ARBA00025078"/>
    </source>
</evidence>
<dbReference type="AlphaFoldDB" id="A0AA86N200"/>
<accession>A0AA86N200</accession>
<evidence type="ECO:0000256" key="13">
    <source>
        <dbReference type="RuleBase" id="RU364091"/>
    </source>
</evidence>
<reference evidence="15" key="1">
    <citation type="submission" date="2022-10" db="EMBL/GenBank/DDBJ databases">
        <authorList>
            <person name="Koch H."/>
        </authorList>
    </citation>
    <scope>NUCLEOTIDE SEQUENCE</scope>
    <source>
        <strain evidence="15">DNF</strain>
    </source>
</reference>
<dbReference type="SUPFAM" id="SSF160544">
    <property type="entry name" value="EscU C-terminal domain-like"/>
    <property type="match status" value="1"/>
</dbReference>
<evidence type="ECO:0000256" key="4">
    <source>
        <dbReference type="ARBA" id="ARBA00022448"/>
    </source>
</evidence>
<evidence type="ECO:0000256" key="10">
    <source>
        <dbReference type="ARBA" id="ARBA00023136"/>
    </source>
</evidence>
<dbReference type="FunFam" id="3.40.1690.10:FF:000001">
    <property type="entry name" value="Flagellar biosynthetic protein FlhB"/>
    <property type="match status" value="1"/>
</dbReference>
<comment type="caution">
    <text evidence="13">Lacks conserved residue(s) required for the propagation of feature annotation.</text>
</comment>
<keyword evidence="15" id="KW-0969">Cilium</keyword>
<evidence type="ECO:0000256" key="3">
    <source>
        <dbReference type="ARBA" id="ARBA00021622"/>
    </source>
</evidence>
<feature type="transmembrane region" description="Helical" evidence="13">
    <location>
        <begin position="32"/>
        <end position="57"/>
    </location>
</feature>
<keyword evidence="15" id="KW-0282">Flagellum</keyword>
<keyword evidence="8 13" id="KW-0653">Protein transport</keyword>
<evidence type="ECO:0000256" key="5">
    <source>
        <dbReference type="ARBA" id="ARBA00022475"/>
    </source>
</evidence>
<keyword evidence="6 13" id="KW-0812">Transmembrane</keyword>
<name>A0AA86N200_9BACT</name>
<evidence type="ECO:0000313" key="15">
    <source>
        <dbReference type="EMBL" id="CAI4033006.1"/>
    </source>
</evidence>
<dbReference type="Pfam" id="PF01312">
    <property type="entry name" value="Bac_export_2"/>
    <property type="match status" value="1"/>
</dbReference>
<protein>
    <recommendedName>
        <fullName evidence="3 13">Flagellar biosynthetic protein FlhB</fullName>
    </recommendedName>
</protein>
<evidence type="ECO:0000256" key="1">
    <source>
        <dbReference type="ARBA" id="ARBA00004651"/>
    </source>
</evidence>
<keyword evidence="7 13" id="KW-1005">Bacterial flagellum biogenesis</keyword>
<dbReference type="EMBL" id="OX365700">
    <property type="protein sequence ID" value="CAI4033006.1"/>
    <property type="molecule type" value="Genomic_DNA"/>
</dbReference>
<sequence>MAEQAGARTEPASARRKAEARRKGQVPFSRDLSMALVLMAALGVLSLTSEATIQALLRILREWWSMAADPRSWSAATAEMLQAAMLKMGSDSLIILLPVLACVLVMATGATVAQTGLLWKQDAFGFDLSRISPIAGLQRLCSLRAVVELAKAGLKVVVVAVAGYLAIRTDVESLPLWVQRGVDHLLGATGWLLLSVSLWVGLALTALAVADYGYQRFEWSRNLRMTRQEVKDETRESEGDPLVRSRIKTLQRQMARQRMMAAVPQADVVVTNPTHIAVALRYDQRAMKAPVVVAKGAELLAERIKEVAREHGIMIVEQPMVARSLYKLVRIGQEIPADLYRAVAEILALVYRAKGLRVGTT</sequence>
<dbReference type="InterPro" id="IPR006135">
    <property type="entry name" value="T3SS_substrate_exporter"/>
</dbReference>
<comment type="function">
    <text evidence="12 13">Required for formation of the rod structure in the basal body of the flagellar apparatus. Together with FliI and FliH, may constitute the export apparatus of flagellin.</text>
</comment>
<organism evidence="15 16">
    <name type="scientific">Nitrospira tepida</name>
    <dbReference type="NCBI Taxonomy" id="2973512"/>
    <lineage>
        <taxon>Bacteria</taxon>
        <taxon>Pseudomonadati</taxon>
        <taxon>Nitrospirota</taxon>
        <taxon>Nitrospiria</taxon>
        <taxon>Nitrospirales</taxon>
        <taxon>Nitrospiraceae</taxon>
        <taxon>Nitrospira</taxon>
    </lineage>
</organism>
<dbReference type="Proteomes" id="UP001179121">
    <property type="component" value="Chromosome"/>
</dbReference>
<keyword evidence="9 13" id="KW-1133">Transmembrane helix</keyword>
<keyword evidence="15" id="KW-0966">Cell projection</keyword>
<proteinExistence type="inferred from homology"/>
<evidence type="ECO:0000256" key="8">
    <source>
        <dbReference type="ARBA" id="ARBA00022927"/>
    </source>
</evidence>
<feature type="transmembrane region" description="Helical" evidence="13">
    <location>
        <begin position="93"/>
        <end position="119"/>
    </location>
</feature>
<evidence type="ECO:0000256" key="6">
    <source>
        <dbReference type="ARBA" id="ARBA00022692"/>
    </source>
</evidence>
<dbReference type="GO" id="GO:0044780">
    <property type="term" value="P:bacterial-type flagellum assembly"/>
    <property type="evidence" value="ECO:0007669"/>
    <property type="project" value="InterPro"/>
</dbReference>
<dbReference type="RefSeq" id="WP_289269842.1">
    <property type="nucleotide sequence ID" value="NZ_OX365700.1"/>
</dbReference>
<dbReference type="GO" id="GO:0009306">
    <property type="term" value="P:protein secretion"/>
    <property type="evidence" value="ECO:0007669"/>
    <property type="project" value="InterPro"/>
</dbReference>
<evidence type="ECO:0000256" key="9">
    <source>
        <dbReference type="ARBA" id="ARBA00022989"/>
    </source>
</evidence>
<comment type="subcellular location">
    <subcellularLocation>
        <location evidence="1">Cell membrane</location>
        <topology evidence="1">Multi-pass membrane protein</topology>
    </subcellularLocation>
</comment>
<dbReference type="Gene3D" id="3.40.1690.10">
    <property type="entry name" value="secretion proteins EscU"/>
    <property type="match status" value="1"/>
</dbReference>
<keyword evidence="11 13" id="KW-1006">Bacterial flagellum protein export</keyword>
<evidence type="ECO:0000256" key="14">
    <source>
        <dbReference type="SAM" id="MobiDB-lite"/>
    </source>
</evidence>
<dbReference type="KEGG" id="nti:DNFV4_03436"/>
<evidence type="ECO:0000313" key="16">
    <source>
        <dbReference type="Proteomes" id="UP001179121"/>
    </source>
</evidence>
<gene>
    <name evidence="13" type="primary">flhB</name>
    <name evidence="15" type="ORF">DNFV4_03436</name>
</gene>
<dbReference type="PANTHER" id="PTHR30531:SF12">
    <property type="entry name" value="FLAGELLAR BIOSYNTHETIC PROTEIN FLHB"/>
    <property type="match status" value="1"/>
</dbReference>
<dbReference type="PANTHER" id="PTHR30531">
    <property type="entry name" value="FLAGELLAR BIOSYNTHETIC PROTEIN FLHB"/>
    <property type="match status" value="1"/>
</dbReference>
<dbReference type="NCBIfam" id="TIGR00328">
    <property type="entry name" value="flhB"/>
    <property type="match status" value="1"/>
</dbReference>
<dbReference type="InterPro" id="IPR029025">
    <property type="entry name" value="T3SS_substrate_exporter_C"/>
</dbReference>
<dbReference type="GO" id="GO:0005886">
    <property type="term" value="C:plasma membrane"/>
    <property type="evidence" value="ECO:0007669"/>
    <property type="project" value="UniProtKB-SubCell"/>
</dbReference>
<evidence type="ECO:0000256" key="11">
    <source>
        <dbReference type="ARBA" id="ARBA00023225"/>
    </source>
</evidence>
<keyword evidence="16" id="KW-1185">Reference proteome</keyword>
<keyword evidence="4 13" id="KW-0813">Transport</keyword>
<dbReference type="PRINTS" id="PR00950">
    <property type="entry name" value="TYPE3IMSPROT"/>
</dbReference>
<comment type="similarity">
    <text evidence="2 13">Belongs to the type III secretion exporter family.</text>
</comment>
<feature type="region of interest" description="Disordered" evidence="14">
    <location>
        <begin position="1"/>
        <end position="22"/>
    </location>
</feature>
<keyword evidence="10 13" id="KW-0472">Membrane</keyword>
<feature type="transmembrane region" description="Helical" evidence="13">
    <location>
        <begin position="191"/>
        <end position="214"/>
    </location>
</feature>
<dbReference type="Gene3D" id="6.10.250.2080">
    <property type="match status" value="1"/>
</dbReference>
<evidence type="ECO:0000256" key="2">
    <source>
        <dbReference type="ARBA" id="ARBA00010690"/>
    </source>
</evidence>